<dbReference type="GO" id="GO:0022857">
    <property type="term" value="F:transmembrane transporter activity"/>
    <property type="evidence" value="ECO:0007669"/>
    <property type="project" value="InterPro"/>
</dbReference>
<accession>A0A2G3PSM1</accession>
<feature type="transmembrane region" description="Helical" evidence="6">
    <location>
        <begin position="391"/>
        <end position="413"/>
    </location>
</feature>
<feature type="transmembrane region" description="Helical" evidence="6">
    <location>
        <begin position="450"/>
        <end position="473"/>
    </location>
</feature>
<dbReference type="PIRSF" id="PIRSF006060">
    <property type="entry name" value="AA_transporter"/>
    <property type="match status" value="1"/>
</dbReference>
<dbReference type="Gene3D" id="1.20.1740.10">
    <property type="entry name" value="Amino acid/polyamine transporter I"/>
    <property type="match status" value="1"/>
</dbReference>
<name>A0A2G3PSM1_WILMA</name>
<dbReference type="EMBL" id="PEBD01000004">
    <property type="protein sequence ID" value="PHV68849.1"/>
    <property type="molecule type" value="Genomic_DNA"/>
</dbReference>
<feature type="transmembrane region" description="Helical" evidence="6">
    <location>
        <begin position="26"/>
        <end position="48"/>
    </location>
</feature>
<feature type="transmembrane region" description="Helical" evidence="6">
    <location>
        <begin position="54"/>
        <end position="74"/>
    </location>
</feature>
<keyword evidence="5 6" id="KW-0472">Membrane</keyword>
<dbReference type="RefSeq" id="WP_099381932.1">
    <property type="nucleotide sequence ID" value="NZ_PEBD01000004.1"/>
</dbReference>
<evidence type="ECO:0000256" key="6">
    <source>
        <dbReference type="SAM" id="Phobius"/>
    </source>
</evidence>
<comment type="subcellular location">
    <subcellularLocation>
        <location evidence="1">Cell membrane</location>
        <topology evidence="1">Multi-pass membrane protein</topology>
    </subcellularLocation>
</comment>
<evidence type="ECO:0000313" key="8">
    <source>
        <dbReference type="Proteomes" id="UP000225108"/>
    </source>
</evidence>
<feature type="transmembrane region" description="Helical" evidence="6">
    <location>
        <begin position="360"/>
        <end position="379"/>
    </location>
</feature>
<dbReference type="InterPro" id="IPR002293">
    <property type="entry name" value="AA/rel_permease1"/>
</dbReference>
<feature type="transmembrane region" description="Helical" evidence="6">
    <location>
        <begin position="425"/>
        <end position="444"/>
    </location>
</feature>
<evidence type="ECO:0000256" key="3">
    <source>
        <dbReference type="ARBA" id="ARBA00022692"/>
    </source>
</evidence>
<evidence type="ECO:0000313" key="7">
    <source>
        <dbReference type="EMBL" id="PHV68849.1"/>
    </source>
</evidence>
<keyword evidence="3 6" id="KW-0812">Transmembrane</keyword>
<evidence type="ECO:0000256" key="4">
    <source>
        <dbReference type="ARBA" id="ARBA00022989"/>
    </source>
</evidence>
<comment type="caution">
    <text evidence="7">The sequence shown here is derived from an EMBL/GenBank/DDBJ whole genome shotgun (WGS) entry which is preliminary data.</text>
</comment>
<keyword evidence="2" id="KW-1003">Cell membrane</keyword>
<feature type="transmembrane region" description="Helical" evidence="6">
    <location>
        <begin position="150"/>
        <end position="168"/>
    </location>
</feature>
<dbReference type="GO" id="GO:0005886">
    <property type="term" value="C:plasma membrane"/>
    <property type="evidence" value="ECO:0007669"/>
    <property type="project" value="UniProtKB-SubCell"/>
</dbReference>
<keyword evidence="4 6" id="KW-1133">Transmembrane helix</keyword>
<evidence type="ECO:0000256" key="2">
    <source>
        <dbReference type="ARBA" id="ARBA00022475"/>
    </source>
</evidence>
<organism evidence="7 8">
    <name type="scientific">Williamsia marianensis</name>
    <dbReference type="NCBI Taxonomy" id="85044"/>
    <lineage>
        <taxon>Bacteria</taxon>
        <taxon>Bacillati</taxon>
        <taxon>Actinomycetota</taxon>
        <taxon>Actinomycetes</taxon>
        <taxon>Mycobacteriales</taxon>
        <taxon>Nocardiaceae</taxon>
        <taxon>Williamsia</taxon>
    </lineage>
</organism>
<sequence length="497" mass="52732">MTATTVDPAPEKSEPTALKRVMGPKLLLLFIVGDILGAGVYAVTGSMIDNVGGMAWLPFILAFAVATLTAFSYLELVTKFPQCAGAALYAQKAFGIHFLTFLVAFAVVCSGITSASTSSNVVAANLLAGLNESFSDADGLGWFDVPTGTTAQLVVALAFMIVLALINLRGVGESVKFNVILTLVEMTALIIVIVIGFVAAGRGTGDGDISNLVVFEDANDKGWFLAVTIATTIAFFAMVGFEDSVNMVEETKNPEKIFPKVMLSGLGIACLIYVLVVVAVIAVLPLDFEPENSDEGILLSVVKLGAPSVPIEEIFPYLTVFAVANTALINMLMASRLIYGMANQRVLPRGLGKVLPGRRSPWTAIIFTTLLSFALIIVVNQLSENSVVGALSGTTGLLLLCVFAVVNVACLVLKRGDVKAFFRAPVWIPALGAVLCLFLAGPWARTDAQMIQYKIAGVMLLLGVVLWAVTWAVNKYENRPGGFYDTDSSLEDEPVGK</sequence>
<feature type="transmembrane region" description="Helical" evidence="6">
    <location>
        <begin position="314"/>
        <end position="339"/>
    </location>
</feature>
<dbReference type="PANTHER" id="PTHR42770:SF11">
    <property type="entry name" value="INNER MEMBRANE TRANSPORT PROTEIN YBAT"/>
    <property type="match status" value="1"/>
</dbReference>
<dbReference type="Pfam" id="PF13520">
    <property type="entry name" value="AA_permease_2"/>
    <property type="match status" value="1"/>
</dbReference>
<evidence type="ECO:0000256" key="5">
    <source>
        <dbReference type="ARBA" id="ARBA00023136"/>
    </source>
</evidence>
<protein>
    <submittedName>
        <fullName evidence="7">Amino acid permease</fullName>
    </submittedName>
</protein>
<dbReference type="AlphaFoldDB" id="A0A2G3PSM1"/>
<dbReference type="InterPro" id="IPR050367">
    <property type="entry name" value="APC_superfamily"/>
</dbReference>
<feature type="transmembrane region" description="Helical" evidence="6">
    <location>
        <begin position="261"/>
        <end position="284"/>
    </location>
</feature>
<feature type="transmembrane region" description="Helical" evidence="6">
    <location>
        <begin position="222"/>
        <end position="241"/>
    </location>
</feature>
<dbReference type="Proteomes" id="UP000225108">
    <property type="component" value="Unassembled WGS sequence"/>
</dbReference>
<dbReference type="PANTHER" id="PTHR42770">
    <property type="entry name" value="AMINO ACID TRANSPORTER-RELATED"/>
    <property type="match status" value="1"/>
</dbReference>
<gene>
    <name evidence="7" type="ORF">CSW57_06800</name>
</gene>
<proteinExistence type="predicted"/>
<feature type="transmembrane region" description="Helical" evidence="6">
    <location>
        <begin position="180"/>
        <end position="202"/>
    </location>
</feature>
<evidence type="ECO:0000256" key="1">
    <source>
        <dbReference type="ARBA" id="ARBA00004651"/>
    </source>
</evidence>
<reference evidence="7 8" key="1">
    <citation type="submission" date="2017-10" db="EMBL/GenBank/DDBJ databases">
        <title>The draft genome sequence of Williamsia sp. BULT 1.1 isolated from the semi-arid grassland soils from South Africa.</title>
        <authorList>
            <person name="Kabwe M.H."/>
            <person name="Govender N."/>
            <person name="Mutseka Lunga P."/>
            <person name="Vikram S."/>
            <person name="Makhalanyane T.P."/>
        </authorList>
    </citation>
    <scope>NUCLEOTIDE SEQUENCE [LARGE SCALE GENOMIC DNA]</scope>
    <source>
        <strain evidence="7 8">BULT 1.1</strain>
    </source>
</reference>
<feature type="transmembrane region" description="Helical" evidence="6">
    <location>
        <begin position="94"/>
        <end position="113"/>
    </location>
</feature>